<proteinExistence type="inferred from homology"/>
<dbReference type="Gene3D" id="3.30.160.100">
    <property type="entry name" value="Ribosome hibernation promotion factor-like"/>
    <property type="match status" value="1"/>
</dbReference>
<evidence type="ECO:0000256" key="4">
    <source>
        <dbReference type="SAM" id="MobiDB-lite"/>
    </source>
</evidence>
<dbReference type="Pfam" id="PF16321">
    <property type="entry name" value="Ribosom_S30AE_C"/>
    <property type="match status" value="1"/>
</dbReference>
<comment type="similarity">
    <text evidence="3">Belongs to the HPF/YfiA ribosome-associated protein family. Long HPF subfamily.</text>
</comment>
<dbReference type="Gene3D" id="3.30.505.50">
    <property type="entry name" value="Sigma 54 modulation/S30EA ribosomal protein, C-terminal domain"/>
    <property type="match status" value="1"/>
</dbReference>
<protein>
    <recommendedName>
        <fullName evidence="3">Ribosome hibernation promoting factor</fullName>
        <shortName evidence="3">HPF</shortName>
    </recommendedName>
</protein>
<evidence type="ECO:0000256" key="1">
    <source>
        <dbReference type="ARBA" id="ARBA00022490"/>
    </source>
</evidence>
<dbReference type="InterPro" id="IPR003489">
    <property type="entry name" value="RHF/RaiA"/>
</dbReference>
<dbReference type="CDD" id="cd00552">
    <property type="entry name" value="RaiA"/>
    <property type="match status" value="1"/>
</dbReference>
<feature type="region of interest" description="Disordered" evidence="4">
    <location>
        <begin position="1"/>
        <end position="43"/>
    </location>
</feature>
<dbReference type="HAMAP" id="MF_00839">
    <property type="entry name" value="HPF"/>
    <property type="match status" value="1"/>
</dbReference>
<dbReference type="RefSeq" id="WP_006360153.1">
    <property type="nucleotide sequence ID" value="NZ_BACI01000097.1"/>
</dbReference>
<dbReference type="eggNOG" id="COG1544">
    <property type="taxonomic scope" value="Bacteria"/>
</dbReference>
<feature type="compositionally biased region" description="Basic and acidic residues" evidence="4">
    <location>
        <begin position="10"/>
        <end position="30"/>
    </location>
</feature>
<dbReference type="GO" id="GO:0022627">
    <property type="term" value="C:cytosolic small ribosomal subunit"/>
    <property type="evidence" value="ECO:0007669"/>
    <property type="project" value="TreeGrafter"/>
</dbReference>
<keyword evidence="1 3" id="KW-0963">Cytoplasm</keyword>
<dbReference type="NCBIfam" id="TIGR00741">
    <property type="entry name" value="yfiA"/>
    <property type="match status" value="1"/>
</dbReference>
<gene>
    <name evidence="3" type="primary">hpf</name>
    <name evidence="6" type="ORF">GOALK_097_00890</name>
</gene>
<dbReference type="InterPro" id="IPR050574">
    <property type="entry name" value="HPF/YfiA_ribosome-assoc"/>
</dbReference>
<dbReference type="GO" id="GO:0043024">
    <property type="term" value="F:ribosomal small subunit binding"/>
    <property type="evidence" value="ECO:0007669"/>
    <property type="project" value="TreeGrafter"/>
</dbReference>
<dbReference type="InterPro" id="IPR038416">
    <property type="entry name" value="Ribosom_S30AE_C_sf"/>
</dbReference>
<dbReference type="SUPFAM" id="SSF69754">
    <property type="entry name" value="Ribosome binding protein Y (YfiA homologue)"/>
    <property type="match status" value="1"/>
</dbReference>
<comment type="subunit">
    <text evidence="3">Interacts with 100S ribosomes.</text>
</comment>
<dbReference type="PANTHER" id="PTHR33231">
    <property type="entry name" value="30S RIBOSOMAL PROTEIN"/>
    <property type="match status" value="1"/>
</dbReference>
<dbReference type="GeneID" id="80260670"/>
<evidence type="ECO:0000256" key="3">
    <source>
        <dbReference type="HAMAP-Rule" id="MF_00839"/>
    </source>
</evidence>
<comment type="subcellular location">
    <subcellularLocation>
        <location evidence="3">Cytoplasm</location>
    </subcellularLocation>
</comment>
<dbReference type="AlphaFoldDB" id="F9VZM2"/>
<dbReference type="InterPro" id="IPR036567">
    <property type="entry name" value="RHF-like"/>
</dbReference>
<evidence type="ECO:0000313" key="6">
    <source>
        <dbReference type="EMBL" id="GAA14061.1"/>
    </source>
</evidence>
<accession>F9VZM2</accession>
<feature type="domain" description="Sigma 54 modulation/S30EA ribosomal protein C-terminal" evidence="5">
    <location>
        <begin position="216"/>
        <end position="269"/>
    </location>
</feature>
<dbReference type="STRING" id="1027371.GOALK_097_00890"/>
<dbReference type="Proteomes" id="UP000003558">
    <property type="component" value="Unassembled WGS sequence"/>
</dbReference>
<name>F9VZM2_9ACTN</name>
<dbReference type="GO" id="GO:0045900">
    <property type="term" value="P:negative regulation of translational elongation"/>
    <property type="evidence" value="ECO:0007669"/>
    <property type="project" value="TreeGrafter"/>
</dbReference>
<dbReference type="PANTHER" id="PTHR33231:SF1">
    <property type="entry name" value="30S RIBOSOMAL PROTEIN"/>
    <property type="match status" value="1"/>
</dbReference>
<dbReference type="InterPro" id="IPR032528">
    <property type="entry name" value="Ribosom_S30AE_C"/>
</dbReference>
<dbReference type="Pfam" id="PF02482">
    <property type="entry name" value="Ribosomal_S30AE"/>
    <property type="match status" value="1"/>
</dbReference>
<keyword evidence="2 3" id="KW-0810">Translation regulation</keyword>
<dbReference type="EMBL" id="BACI01000097">
    <property type="protein sequence ID" value="GAA14061.1"/>
    <property type="molecule type" value="Genomic_DNA"/>
</dbReference>
<organism evidence="6 7">
    <name type="scientific">Gordonia alkanivorans NBRC 16433</name>
    <dbReference type="NCBI Taxonomy" id="1027371"/>
    <lineage>
        <taxon>Bacteria</taxon>
        <taxon>Bacillati</taxon>
        <taxon>Actinomycetota</taxon>
        <taxon>Actinomycetes</taxon>
        <taxon>Mycobacteriales</taxon>
        <taxon>Gordoniaceae</taxon>
        <taxon>Gordonia</taxon>
    </lineage>
</organism>
<dbReference type="InterPro" id="IPR034694">
    <property type="entry name" value="HPF_long/plastid"/>
</dbReference>
<dbReference type="FunFam" id="3.30.505.50:FF:000002">
    <property type="entry name" value="Ribosome hibernation promoting factor"/>
    <property type="match status" value="1"/>
</dbReference>
<comment type="caution">
    <text evidence="6">The sequence shown here is derived from an EMBL/GenBank/DDBJ whole genome shotgun (WGS) entry which is preliminary data.</text>
</comment>
<sequence>MSTVIHRKGQREPKIADPRPTVEEGLEPDHQPAQNDSDDQEFAFVRPPGTVDADEPAEPIAKVVFSGRNVEIPDHYRIYVGDKLARLERFDPTIYRFDVELNHERNRRQSKVCQQVEITATGKGPIVRAQACGENFYAALEHALDKVESRLRRVKDRRRVHYGNRRPQSVAEATEVGAPLLRDNQLTVEGHVGDPGMLEATERGEWDDGVDEYIPGQIVRVKEHTAVPMTVDDALYEMELVGHDFFLFHDKESDKPSVVYRRHAFDYGLIRLT</sequence>
<reference evidence="6 7" key="1">
    <citation type="submission" date="2011-05" db="EMBL/GenBank/DDBJ databases">
        <title>Whole genome shotgun sequence of Gordonia alkanivorans NBRC 16433.</title>
        <authorList>
            <person name="Hosoyama A."/>
            <person name="Nakamura S."/>
            <person name="Takarada H."/>
            <person name="Tsuchikane K."/>
            <person name="Yamazaki S."/>
            <person name="Fujita N."/>
        </authorList>
    </citation>
    <scope>NUCLEOTIDE SEQUENCE [LARGE SCALE GENOMIC DNA]</scope>
    <source>
        <strain evidence="6 7">NBRC 16433</strain>
    </source>
</reference>
<evidence type="ECO:0000259" key="5">
    <source>
        <dbReference type="Pfam" id="PF16321"/>
    </source>
</evidence>
<evidence type="ECO:0000256" key="2">
    <source>
        <dbReference type="ARBA" id="ARBA00022845"/>
    </source>
</evidence>
<evidence type="ECO:0000313" key="7">
    <source>
        <dbReference type="Proteomes" id="UP000003558"/>
    </source>
</evidence>
<comment type="function">
    <text evidence="3">Required for dimerization of active 70S ribosomes into 100S ribosomes in stationary phase; 100S ribosomes are translationally inactive and sometimes present during exponential growth.</text>
</comment>